<dbReference type="AlphaFoldDB" id="A0A8B4I179"/>
<dbReference type="EMBL" id="LS483372">
    <property type="protein sequence ID" value="SQF88793.1"/>
    <property type="molecule type" value="Genomic_DNA"/>
</dbReference>
<gene>
    <name evidence="2" type="ORF">NCTC10038_00152</name>
</gene>
<sequence length="53" mass="5645">MRIGFLSPLAVALLAGLSFQAQASGDDSCYPDWRVSRDSLEGCSNLPFLSPGQ</sequence>
<feature type="signal peptide" evidence="1">
    <location>
        <begin position="1"/>
        <end position="23"/>
    </location>
</feature>
<evidence type="ECO:0000313" key="3">
    <source>
        <dbReference type="Proteomes" id="UP000248640"/>
    </source>
</evidence>
<keyword evidence="1" id="KW-0732">Signal</keyword>
<organism evidence="2 3">
    <name type="scientific">Pseudomonas fluorescens</name>
    <dbReference type="NCBI Taxonomy" id="294"/>
    <lineage>
        <taxon>Bacteria</taxon>
        <taxon>Pseudomonadati</taxon>
        <taxon>Pseudomonadota</taxon>
        <taxon>Gammaproteobacteria</taxon>
        <taxon>Pseudomonadales</taxon>
        <taxon>Pseudomonadaceae</taxon>
        <taxon>Pseudomonas</taxon>
    </lineage>
</organism>
<name>A0A8B4I179_PSEFL</name>
<evidence type="ECO:0000313" key="2">
    <source>
        <dbReference type="EMBL" id="SQF88793.1"/>
    </source>
</evidence>
<evidence type="ECO:0000256" key="1">
    <source>
        <dbReference type="SAM" id="SignalP"/>
    </source>
</evidence>
<proteinExistence type="predicted"/>
<accession>A0A8B4I179</accession>
<dbReference type="Proteomes" id="UP000248640">
    <property type="component" value="Chromosome 1"/>
</dbReference>
<feature type="chain" id="PRO_5032467394" evidence="1">
    <location>
        <begin position="24"/>
        <end position="53"/>
    </location>
</feature>
<protein>
    <submittedName>
        <fullName evidence="2">Uncharacterized protein</fullName>
    </submittedName>
</protein>
<reference evidence="2 3" key="1">
    <citation type="submission" date="2018-06" db="EMBL/GenBank/DDBJ databases">
        <authorList>
            <consortium name="Pathogen Informatics"/>
            <person name="Doyle S."/>
        </authorList>
    </citation>
    <scope>NUCLEOTIDE SEQUENCE [LARGE SCALE GENOMIC DNA]</scope>
    <source>
        <strain evidence="2 3">NCTC10038</strain>
    </source>
</reference>